<protein>
    <submittedName>
        <fullName evidence="2">Uncharacterized protein</fullName>
    </submittedName>
</protein>
<dbReference type="Proteomes" id="UP001177670">
    <property type="component" value="Unassembled WGS sequence"/>
</dbReference>
<keyword evidence="3" id="KW-1185">Reference proteome</keyword>
<name>A0AA40GDU9_9HYME</name>
<evidence type="ECO:0000313" key="2">
    <source>
        <dbReference type="EMBL" id="KAK1136021.1"/>
    </source>
</evidence>
<dbReference type="AlphaFoldDB" id="A0AA40GDU9"/>
<sequence>MAPVFIPRAVPDDDDDDDDYDVCRSRLRTPDPFSIEPERQGGGRNTRYYVNRAPIPPDNLHPTESYNPWIRPANSAGKPTLGKTLFQALWASVKLLRDSRATVVAATVPETKSEQLPRNGLAVRPRPRLLAGTIGIFEFVTSALHATLPTRTVSLVCSFARVLWRSANLEKEAPQLPLKSSATSSRRPIPRRVFCLTRVSRK</sequence>
<gene>
    <name evidence="2" type="ORF">K0M31_000590</name>
</gene>
<organism evidence="2 3">
    <name type="scientific">Melipona bicolor</name>
    <dbReference type="NCBI Taxonomy" id="60889"/>
    <lineage>
        <taxon>Eukaryota</taxon>
        <taxon>Metazoa</taxon>
        <taxon>Ecdysozoa</taxon>
        <taxon>Arthropoda</taxon>
        <taxon>Hexapoda</taxon>
        <taxon>Insecta</taxon>
        <taxon>Pterygota</taxon>
        <taxon>Neoptera</taxon>
        <taxon>Endopterygota</taxon>
        <taxon>Hymenoptera</taxon>
        <taxon>Apocrita</taxon>
        <taxon>Aculeata</taxon>
        <taxon>Apoidea</taxon>
        <taxon>Anthophila</taxon>
        <taxon>Apidae</taxon>
        <taxon>Melipona</taxon>
    </lineage>
</organism>
<feature type="region of interest" description="Disordered" evidence="1">
    <location>
        <begin position="1"/>
        <end position="46"/>
    </location>
</feature>
<comment type="caution">
    <text evidence="2">The sequence shown here is derived from an EMBL/GenBank/DDBJ whole genome shotgun (WGS) entry which is preliminary data.</text>
</comment>
<dbReference type="EMBL" id="JAHYIQ010000001">
    <property type="protein sequence ID" value="KAK1136021.1"/>
    <property type="molecule type" value="Genomic_DNA"/>
</dbReference>
<reference evidence="2" key="1">
    <citation type="submission" date="2021-10" db="EMBL/GenBank/DDBJ databases">
        <title>Melipona bicolor Genome sequencing and assembly.</title>
        <authorList>
            <person name="Araujo N.S."/>
            <person name="Arias M.C."/>
        </authorList>
    </citation>
    <scope>NUCLEOTIDE SEQUENCE</scope>
    <source>
        <strain evidence="2">USP_2M_L1-L4_2017</strain>
        <tissue evidence="2">Whole body</tissue>
    </source>
</reference>
<evidence type="ECO:0000313" key="3">
    <source>
        <dbReference type="Proteomes" id="UP001177670"/>
    </source>
</evidence>
<proteinExistence type="predicted"/>
<evidence type="ECO:0000256" key="1">
    <source>
        <dbReference type="SAM" id="MobiDB-lite"/>
    </source>
</evidence>
<accession>A0AA40GDU9</accession>